<dbReference type="PROSITE" id="PS01124">
    <property type="entry name" value="HTH_ARAC_FAMILY_2"/>
    <property type="match status" value="1"/>
</dbReference>
<reference evidence="5 6" key="1">
    <citation type="submission" date="2018-05" db="EMBL/GenBank/DDBJ databases">
        <title>Streptomyces venezuelae.</title>
        <authorList>
            <person name="Kim W."/>
            <person name="Lee N."/>
            <person name="Cho B.-K."/>
        </authorList>
    </citation>
    <scope>NUCLEOTIDE SEQUENCE [LARGE SCALE GENOMIC DNA]</scope>
    <source>
        <strain evidence="5 6">ATCC 21782</strain>
    </source>
</reference>
<dbReference type="Proteomes" id="UP000325211">
    <property type="component" value="Chromosome"/>
</dbReference>
<evidence type="ECO:0000313" key="6">
    <source>
        <dbReference type="Proteomes" id="UP000325211"/>
    </source>
</evidence>
<dbReference type="PANTHER" id="PTHR47894">
    <property type="entry name" value="HTH-TYPE TRANSCRIPTIONAL REGULATOR GADX"/>
    <property type="match status" value="1"/>
</dbReference>
<proteinExistence type="predicted"/>
<keyword evidence="1" id="KW-0805">Transcription regulation</keyword>
<protein>
    <recommendedName>
        <fullName evidence="4">HTH araC/xylS-type domain-containing protein</fullName>
    </recommendedName>
</protein>
<dbReference type="Pfam" id="PF12833">
    <property type="entry name" value="HTH_18"/>
    <property type="match status" value="1"/>
</dbReference>
<feature type="domain" description="HTH araC/xylS-type" evidence="4">
    <location>
        <begin position="270"/>
        <end position="369"/>
    </location>
</feature>
<dbReference type="SMART" id="SM00342">
    <property type="entry name" value="HTH_ARAC"/>
    <property type="match status" value="1"/>
</dbReference>
<dbReference type="EMBL" id="CP029190">
    <property type="protein sequence ID" value="QES51907.1"/>
    <property type="molecule type" value="Genomic_DNA"/>
</dbReference>
<sequence>MRPEPAAASPAHSRDEQVIGVPLCSAPVISHAHEGTTASAFTRVNVAAARRLGLSPDGYVHLLGLAPEHLDGDGYRTPSATNIRIWESATVHAPWTEVAQLVTEESVLGALGVWDYLITSAPTPLDGLRDAAAYLAALGDAGTETLRITEDGADITISHFNEADLTYDAARAIRAYMLGLLQRRLGDAMRSRLVPVRVALAAQAPRRHDALTELYGTEAIDFEVPVSSITFRAAELKAPNPHAQPGLSAVLRRHAEQSLAAAIPLHGWLDHFRSVLAAGHAEGSTQTLASVARRMALSSRTLQRRLDEHGTTWSGEVENLRRASVTRLLQNTDLSVEAVAALSGYADARVLRRAVRRWYGQTPGSLRRAVVP</sequence>
<dbReference type="InterPro" id="IPR018060">
    <property type="entry name" value="HTH_AraC"/>
</dbReference>
<evidence type="ECO:0000256" key="1">
    <source>
        <dbReference type="ARBA" id="ARBA00023015"/>
    </source>
</evidence>
<dbReference type="OrthoDB" id="5241536at2"/>
<dbReference type="Gene3D" id="1.10.10.60">
    <property type="entry name" value="Homeodomain-like"/>
    <property type="match status" value="1"/>
</dbReference>
<dbReference type="AlphaFoldDB" id="A0A5P2DCH0"/>
<dbReference type="InterPro" id="IPR009057">
    <property type="entry name" value="Homeodomain-like_sf"/>
</dbReference>
<evidence type="ECO:0000259" key="4">
    <source>
        <dbReference type="PROSITE" id="PS01124"/>
    </source>
</evidence>
<organism evidence="5 6">
    <name type="scientific">Streptomyces venezuelae</name>
    <dbReference type="NCBI Taxonomy" id="54571"/>
    <lineage>
        <taxon>Bacteria</taxon>
        <taxon>Bacillati</taxon>
        <taxon>Actinomycetota</taxon>
        <taxon>Actinomycetes</taxon>
        <taxon>Kitasatosporales</taxon>
        <taxon>Streptomycetaceae</taxon>
        <taxon>Streptomyces</taxon>
    </lineage>
</organism>
<keyword evidence="3" id="KW-0804">Transcription</keyword>
<dbReference type="SUPFAM" id="SSF46689">
    <property type="entry name" value="Homeodomain-like"/>
    <property type="match status" value="1"/>
</dbReference>
<accession>A0A5P2DCH0</accession>
<evidence type="ECO:0000313" key="5">
    <source>
        <dbReference type="EMBL" id="QES51907.1"/>
    </source>
</evidence>
<keyword evidence="2" id="KW-0238">DNA-binding</keyword>
<gene>
    <name evidence="5" type="ORF">DEJ50_32750</name>
</gene>
<evidence type="ECO:0000256" key="3">
    <source>
        <dbReference type="ARBA" id="ARBA00023163"/>
    </source>
</evidence>
<dbReference type="GO" id="GO:0000976">
    <property type="term" value="F:transcription cis-regulatory region binding"/>
    <property type="evidence" value="ECO:0007669"/>
    <property type="project" value="TreeGrafter"/>
</dbReference>
<dbReference type="GO" id="GO:0005829">
    <property type="term" value="C:cytosol"/>
    <property type="evidence" value="ECO:0007669"/>
    <property type="project" value="TreeGrafter"/>
</dbReference>
<evidence type="ECO:0000256" key="2">
    <source>
        <dbReference type="ARBA" id="ARBA00023125"/>
    </source>
</evidence>
<name>A0A5P2DCH0_STRVZ</name>
<dbReference type="PANTHER" id="PTHR47894:SF1">
    <property type="entry name" value="HTH-TYPE TRANSCRIPTIONAL REGULATOR VQSM"/>
    <property type="match status" value="1"/>
</dbReference>
<dbReference type="InterPro" id="IPR032687">
    <property type="entry name" value="AraC-type_N"/>
</dbReference>
<dbReference type="GO" id="GO:0003700">
    <property type="term" value="F:DNA-binding transcription factor activity"/>
    <property type="evidence" value="ECO:0007669"/>
    <property type="project" value="InterPro"/>
</dbReference>
<dbReference type="Pfam" id="PF12625">
    <property type="entry name" value="Arabinose_bd"/>
    <property type="match status" value="1"/>
</dbReference>